<keyword evidence="1" id="KW-0560">Oxidoreductase</keyword>
<proteinExistence type="predicted"/>
<dbReference type="Pfam" id="PF02668">
    <property type="entry name" value="TauD"/>
    <property type="match status" value="1"/>
</dbReference>
<evidence type="ECO:0000256" key="1">
    <source>
        <dbReference type="ARBA" id="ARBA00023002"/>
    </source>
</evidence>
<evidence type="ECO:0000313" key="3">
    <source>
        <dbReference type="EMBL" id="KAL3424382.1"/>
    </source>
</evidence>
<dbReference type="Proteomes" id="UP001629113">
    <property type="component" value="Unassembled WGS sequence"/>
</dbReference>
<dbReference type="SUPFAM" id="SSF51197">
    <property type="entry name" value="Clavaminate synthase-like"/>
    <property type="match status" value="1"/>
</dbReference>
<dbReference type="PANTHER" id="PTHR37285:SF5">
    <property type="entry name" value="SPORE WALL MATURATION PROTEIN DIT1"/>
    <property type="match status" value="1"/>
</dbReference>
<dbReference type="GO" id="GO:0051213">
    <property type="term" value="F:dioxygenase activity"/>
    <property type="evidence" value="ECO:0007669"/>
    <property type="project" value="UniProtKB-KW"/>
</dbReference>
<evidence type="ECO:0000259" key="2">
    <source>
        <dbReference type="Pfam" id="PF02668"/>
    </source>
</evidence>
<dbReference type="InterPro" id="IPR003819">
    <property type="entry name" value="TauD/TfdA-like"/>
</dbReference>
<accession>A0ABR4PM13</accession>
<dbReference type="Pfam" id="PF05141">
    <property type="entry name" value="DIT1_PvcA"/>
    <property type="match status" value="1"/>
</dbReference>
<dbReference type="PANTHER" id="PTHR37285">
    <property type="entry name" value="SPORE WALL MATURATION PROTEIN DIT1"/>
    <property type="match status" value="1"/>
</dbReference>
<dbReference type="EMBL" id="JBFCZG010000003">
    <property type="protein sequence ID" value="KAL3424382.1"/>
    <property type="molecule type" value="Genomic_DNA"/>
</dbReference>
<reference evidence="3 4" key="1">
    <citation type="submission" date="2024-06" db="EMBL/GenBank/DDBJ databases">
        <title>Complete genome of Phlyctema vagabunda strain 19-DSS-EL-015.</title>
        <authorList>
            <person name="Fiorenzani C."/>
        </authorList>
    </citation>
    <scope>NUCLEOTIDE SEQUENCE [LARGE SCALE GENOMIC DNA]</scope>
    <source>
        <strain evidence="3 4">19-DSS-EL-015</strain>
    </source>
</reference>
<dbReference type="InterPro" id="IPR007817">
    <property type="entry name" value="Isocyanide_synthase_DIT1"/>
</dbReference>
<name>A0ABR4PM13_9HELO</name>
<comment type="caution">
    <text evidence="3">The sequence shown here is derived from an EMBL/GenBank/DDBJ whole genome shotgun (WGS) entry which is preliminary data.</text>
</comment>
<dbReference type="InterPro" id="IPR042098">
    <property type="entry name" value="TauD-like_sf"/>
</dbReference>
<feature type="domain" description="TauD/TfdA-like" evidence="2">
    <location>
        <begin position="416"/>
        <end position="666"/>
    </location>
</feature>
<protein>
    <submittedName>
        <fullName evidence="3">Taurine catabolism dioxygenase TauD</fullName>
    </submittedName>
</protein>
<keyword evidence="4" id="KW-1185">Reference proteome</keyword>
<evidence type="ECO:0000313" key="4">
    <source>
        <dbReference type="Proteomes" id="UP001629113"/>
    </source>
</evidence>
<keyword evidence="3" id="KW-0223">Dioxygenase</keyword>
<dbReference type="Gene3D" id="3.60.130.10">
    <property type="entry name" value="Clavaminate synthase-like"/>
    <property type="match status" value="1"/>
</dbReference>
<sequence length="669" mass="75969">MSTATLPPVGAHSFPIEQSVSSKQNFRDTVQPVNVNNFFQNEEGRRTVEEQRRIAESNAKPPPKPLTVAEMSEAIVHVLGKYRLAHHTEQGKWLAKEKFLSQVEKFVASNDPIRLILPAFPFKSPNKKSKVLGVLPDAGEEIALAHLNGLAAAIEDVYKPGAQVFIVSDGLMYNDILGISDNEVWTYGQALRQLAADNRLDNLNFLSLHDLIDDDGPLISEEYYLEHASRFREEVSGRHLPEKFDVEAEIAKNPDAALTYRGYIKFLQLDLAMEKSDETKSQTKKRHEAIAKRMICRGKAFALAIAAKHPNYVRLSIHASTEADKLSMSVIPQEGRFQTPWHSALVRAVNGTVYTAHASDVSHLTHELVFVNGQPSHFRERSDLYNWPGMEVDFKYLYPTGIMIMPKKGSQTPSLKDVPMKKVRKLSTECSPVILRGFNDTLDNDVYTSKAYDLGTPAEWTFGIKTSVKDSRGSNPDPVTSIVTSNEAMPMHFDGFFFLIPKVQPDGTTKMVSSQPRYQYFSAVSPSTPGSGRTLFASSLLLFRNLPHPHSVDHLKRLTWDCRHSSNWEEHMKEIPLVAPHPDTGEDCLRYHEPWPQWKTKFTYNRISIENGPQWYIDLIDEMLYDRRVTLTFEWDQGDVLVSDNYKMLHTRTAFSGTEDRELWRIHVN</sequence>
<gene>
    <name evidence="3" type="ORF">PVAG01_03663</name>
</gene>
<organism evidence="3 4">
    <name type="scientific">Phlyctema vagabunda</name>
    <dbReference type="NCBI Taxonomy" id="108571"/>
    <lineage>
        <taxon>Eukaryota</taxon>
        <taxon>Fungi</taxon>
        <taxon>Dikarya</taxon>
        <taxon>Ascomycota</taxon>
        <taxon>Pezizomycotina</taxon>
        <taxon>Leotiomycetes</taxon>
        <taxon>Helotiales</taxon>
        <taxon>Dermateaceae</taxon>
        <taxon>Phlyctema</taxon>
    </lineage>
</organism>